<dbReference type="InterPro" id="IPR014962">
    <property type="entry name" value="YolD"/>
</dbReference>
<evidence type="ECO:0000313" key="2">
    <source>
        <dbReference type="EMBL" id="CAH8249042.1"/>
    </source>
</evidence>
<dbReference type="Pfam" id="PF08863">
    <property type="entry name" value="YolD"/>
    <property type="match status" value="1"/>
</dbReference>
<dbReference type="Proteomes" id="UP001154322">
    <property type="component" value="Unassembled WGS sequence"/>
</dbReference>
<name>A0ABN8UCX7_9BACL</name>
<organism evidence="2 3">
    <name type="scientific">Paenibacillus melissococcoides</name>
    <dbReference type="NCBI Taxonomy" id="2912268"/>
    <lineage>
        <taxon>Bacteria</taxon>
        <taxon>Bacillati</taxon>
        <taxon>Bacillota</taxon>
        <taxon>Bacilli</taxon>
        <taxon>Bacillales</taxon>
        <taxon>Paenibacillaceae</taxon>
        <taxon>Paenibacillus</taxon>
    </lineage>
</organism>
<keyword evidence="3" id="KW-1185">Reference proteome</keyword>
<dbReference type="EMBL" id="CALYLO010000014">
    <property type="protein sequence ID" value="CAH8249042.1"/>
    <property type="molecule type" value="Genomic_DNA"/>
</dbReference>
<proteinExistence type="predicted"/>
<sequence length="83" mass="9770">MAKKTKPKRPSRDEFELEELGNQLTEAYDEKSTVSLAVWGREERVIGRVVEMDARTRLIHISRYGEITKVPFMDIMRVEHYSD</sequence>
<protein>
    <submittedName>
        <fullName evidence="2">YolD-like family protein</fullName>
    </submittedName>
</protein>
<gene>
    <name evidence="1" type="ORF">WJ0W_005735</name>
    <name evidence="2" type="ORF">WJ0W_006229</name>
</gene>
<evidence type="ECO:0000313" key="1">
    <source>
        <dbReference type="EMBL" id="CAH8248553.1"/>
    </source>
</evidence>
<reference evidence="2" key="1">
    <citation type="submission" date="2022-06" db="EMBL/GenBank/DDBJ databases">
        <authorList>
            <person name="Dietemann V."/>
            <person name="Ory F."/>
            <person name="Dainat B."/>
            <person name="Oberhansli S."/>
        </authorList>
    </citation>
    <scope>NUCLEOTIDE SEQUENCE</scope>
    <source>
        <strain evidence="2">Ena-SAMPLE-TAB-26-04-2022-14:26:32:270-5432</strain>
    </source>
</reference>
<dbReference type="RefSeq" id="WP_213431580.1">
    <property type="nucleotide sequence ID" value="NZ_AP031286.1"/>
</dbReference>
<evidence type="ECO:0000313" key="3">
    <source>
        <dbReference type="Proteomes" id="UP001154322"/>
    </source>
</evidence>
<comment type="caution">
    <text evidence="2">The sequence shown here is derived from an EMBL/GenBank/DDBJ whole genome shotgun (WGS) entry which is preliminary data.</text>
</comment>
<accession>A0ABN8UCX7</accession>
<dbReference type="EMBL" id="CALYLO010000012">
    <property type="protein sequence ID" value="CAH8248553.1"/>
    <property type="molecule type" value="Genomic_DNA"/>
</dbReference>